<evidence type="ECO:0000313" key="1">
    <source>
        <dbReference type="EMBL" id="QFT25928.1"/>
    </source>
</evidence>
<keyword evidence="2" id="KW-1185">Reference proteome</keyword>
<proteinExistence type="predicted"/>
<dbReference type="KEGG" id="vaq:FIV01_05770"/>
<dbReference type="Proteomes" id="UP000326936">
    <property type="component" value="Chromosome"/>
</dbReference>
<gene>
    <name evidence="1" type="ORF">FIV01_05770</name>
</gene>
<protein>
    <submittedName>
        <fullName evidence="1">Uncharacterized protein</fullName>
    </submittedName>
</protein>
<dbReference type="AlphaFoldDB" id="A0A5P9CHX9"/>
<dbReference type="EMBL" id="CP045350">
    <property type="protein sequence ID" value="QFT25928.1"/>
    <property type="molecule type" value="Genomic_DNA"/>
</dbReference>
<sequence length="44" mass="5219">MLFTGYLLGLRQNLISIYILVQLKFCEINNKKLILISRMRIFST</sequence>
<organism evidence="1 2">
    <name type="scientific">Vibrio aquimaris</name>
    <dbReference type="NCBI Taxonomy" id="2587862"/>
    <lineage>
        <taxon>Bacteria</taxon>
        <taxon>Pseudomonadati</taxon>
        <taxon>Pseudomonadota</taxon>
        <taxon>Gammaproteobacteria</taxon>
        <taxon>Vibrionales</taxon>
        <taxon>Vibrionaceae</taxon>
        <taxon>Vibrio</taxon>
    </lineage>
</organism>
<name>A0A5P9CHX9_9VIBR</name>
<accession>A0A5P9CHX9</accession>
<evidence type="ECO:0000313" key="2">
    <source>
        <dbReference type="Proteomes" id="UP000326936"/>
    </source>
</evidence>
<reference evidence="1 2" key="1">
    <citation type="submission" date="2019-10" db="EMBL/GenBank/DDBJ databases">
        <title>Complete genome sequence of Vibrio sp. strain THAF100, isolated from non-filtered water from the water column of tank 6 of a marine aquarium containing stony-coral fragments. Water maintained at 26 degree C.</title>
        <authorList>
            <person name="Ruckert C."/>
            <person name="Franco A."/>
            <person name="Kalinowski J."/>
            <person name="Glaeser S."/>
        </authorList>
    </citation>
    <scope>NUCLEOTIDE SEQUENCE [LARGE SCALE GENOMIC DNA]</scope>
    <source>
        <strain evidence="1 2">THAF100</strain>
    </source>
</reference>